<dbReference type="RefSeq" id="WP_018327298.1">
    <property type="nucleotide sequence ID" value="NZ_JACHBK010000022.1"/>
</dbReference>
<organism evidence="2 3">
    <name type="scientific">Rhizobium giardinii</name>
    <dbReference type="NCBI Taxonomy" id="56731"/>
    <lineage>
        <taxon>Bacteria</taxon>
        <taxon>Pseudomonadati</taxon>
        <taxon>Pseudomonadota</taxon>
        <taxon>Alphaproteobacteria</taxon>
        <taxon>Hyphomicrobiales</taxon>
        <taxon>Rhizobiaceae</taxon>
        <taxon>Rhizobium/Agrobacterium group</taxon>
        <taxon>Rhizobium</taxon>
    </lineage>
</organism>
<reference evidence="2 3" key="1">
    <citation type="submission" date="2020-08" db="EMBL/GenBank/DDBJ databases">
        <title>Genomic Encyclopedia of Type Strains, Phase IV (KMG-V): Genome sequencing to study the core and pangenomes of soil and plant-associated prokaryotes.</title>
        <authorList>
            <person name="Whitman W."/>
        </authorList>
    </citation>
    <scope>NUCLEOTIDE SEQUENCE [LARGE SCALE GENOMIC DNA]</scope>
    <source>
        <strain evidence="2 3">SEMIA 4084</strain>
    </source>
</reference>
<dbReference type="AlphaFoldDB" id="A0A7W8XBV6"/>
<proteinExistence type="predicted"/>
<feature type="compositionally biased region" description="Basic and acidic residues" evidence="1">
    <location>
        <begin position="12"/>
        <end position="25"/>
    </location>
</feature>
<evidence type="ECO:0000313" key="3">
    <source>
        <dbReference type="Proteomes" id="UP000585507"/>
    </source>
</evidence>
<evidence type="ECO:0000313" key="2">
    <source>
        <dbReference type="EMBL" id="MBB5539614.1"/>
    </source>
</evidence>
<name>A0A7W8XBV6_9HYPH</name>
<accession>A0A7W8XBV6</accession>
<comment type="caution">
    <text evidence="2">The sequence shown here is derived from an EMBL/GenBank/DDBJ whole genome shotgun (WGS) entry which is preliminary data.</text>
</comment>
<dbReference type="EMBL" id="JACHBK010000022">
    <property type="protein sequence ID" value="MBB5539614.1"/>
    <property type="molecule type" value="Genomic_DNA"/>
</dbReference>
<keyword evidence="3" id="KW-1185">Reference proteome</keyword>
<gene>
    <name evidence="2" type="ORF">GGD55_006364</name>
</gene>
<sequence>MMISIRLRPRLSRPDGDPDHAETGRNRGAKRSGPAQRRAAEGRFLGARGMSAVLRPGRGRNLTDPLKARIARGKGRLSAGPQARATGKESGGVKPSRPAADLAAGL</sequence>
<protein>
    <submittedName>
        <fullName evidence="2">Uncharacterized protein</fullName>
    </submittedName>
</protein>
<feature type="region of interest" description="Disordered" evidence="1">
    <location>
        <begin position="1"/>
        <end position="106"/>
    </location>
</feature>
<dbReference type="Proteomes" id="UP000585507">
    <property type="component" value="Unassembled WGS sequence"/>
</dbReference>
<evidence type="ECO:0000256" key="1">
    <source>
        <dbReference type="SAM" id="MobiDB-lite"/>
    </source>
</evidence>